<dbReference type="Gene3D" id="3.40.50.300">
    <property type="entry name" value="P-loop containing nucleotide triphosphate hydrolases"/>
    <property type="match status" value="1"/>
</dbReference>
<accession>A0A931DG59</accession>
<dbReference type="AlphaFoldDB" id="A0A931DG59"/>
<dbReference type="PANTHER" id="PTHR12083:SF9">
    <property type="entry name" value="BIFUNCTIONAL POLYNUCLEOTIDE PHOSPHATASE_KINASE"/>
    <property type="match status" value="1"/>
</dbReference>
<evidence type="ECO:0000313" key="2">
    <source>
        <dbReference type="EMBL" id="MBG6089470.1"/>
    </source>
</evidence>
<keyword evidence="3" id="KW-1185">Reference proteome</keyword>
<dbReference type="GO" id="GO:0046403">
    <property type="term" value="F:polynucleotide 3'-phosphatase activity"/>
    <property type="evidence" value="ECO:0007669"/>
    <property type="project" value="TreeGrafter"/>
</dbReference>
<reference evidence="2" key="1">
    <citation type="submission" date="2020-11" db="EMBL/GenBank/DDBJ databases">
        <title>Sequencing the genomes of 1000 actinobacteria strains.</title>
        <authorList>
            <person name="Klenk H.-P."/>
        </authorList>
    </citation>
    <scope>NUCLEOTIDE SEQUENCE</scope>
    <source>
        <strain evidence="2">DSM 43175</strain>
    </source>
</reference>
<proteinExistence type="predicted"/>
<dbReference type="GO" id="GO:0046404">
    <property type="term" value="F:ATP-dependent polydeoxyribonucleotide 5'-hydroxyl-kinase activity"/>
    <property type="evidence" value="ECO:0007669"/>
    <property type="project" value="TreeGrafter"/>
</dbReference>
<gene>
    <name evidence="2" type="ORF">IW256_003583</name>
</gene>
<evidence type="ECO:0000256" key="1">
    <source>
        <dbReference type="SAM" id="MobiDB-lite"/>
    </source>
</evidence>
<keyword evidence="2" id="KW-0418">Kinase</keyword>
<dbReference type="InterPro" id="IPR027417">
    <property type="entry name" value="P-loop_NTPase"/>
</dbReference>
<dbReference type="EMBL" id="JADOUA010000001">
    <property type="protein sequence ID" value="MBG6089470.1"/>
    <property type="molecule type" value="Genomic_DNA"/>
</dbReference>
<keyword evidence="2" id="KW-0808">Transferase</keyword>
<comment type="caution">
    <text evidence="2">The sequence shown here is derived from an EMBL/GenBank/DDBJ whole genome shotgun (WGS) entry which is preliminary data.</text>
</comment>
<organism evidence="2 3">
    <name type="scientific">Actinomadura viridis</name>
    <dbReference type="NCBI Taxonomy" id="58110"/>
    <lineage>
        <taxon>Bacteria</taxon>
        <taxon>Bacillati</taxon>
        <taxon>Actinomycetota</taxon>
        <taxon>Actinomycetes</taxon>
        <taxon>Streptosporangiales</taxon>
        <taxon>Thermomonosporaceae</taxon>
        <taxon>Actinomadura</taxon>
    </lineage>
</organism>
<protein>
    <submittedName>
        <fullName evidence="2">Kinase</fullName>
    </submittedName>
</protein>
<dbReference type="GO" id="GO:0006281">
    <property type="term" value="P:DNA repair"/>
    <property type="evidence" value="ECO:0007669"/>
    <property type="project" value="TreeGrafter"/>
</dbReference>
<dbReference type="Proteomes" id="UP000614047">
    <property type="component" value="Unassembled WGS sequence"/>
</dbReference>
<dbReference type="SUPFAM" id="SSF52540">
    <property type="entry name" value="P-loop containing nucleoside triphosphate hydrolases"/>
    <property type="match status" value="1"/>
</dbReference>
<sequence>MELAILIGLQASGKTTFYRRHLAGTHAHVSKDLFGRSSRRKQARQLALIAQALEDGRDVAVDNTNPSPEEWAPLIELGRRYGARVTGYWFPPEIPGAVLRNAARPAHIRVPDAGIYATLGRLRRPRAADGFDALRVVRLDGAGGFTVTDPNDPNDDTGTGRESGPDEGDARADARP</sequence>
<feature type="region of interest" description="Disordered" evidence="1">
    <location>
        <begin position="142"/>
        <end position="176"/>
    </location>
</feature>
<dbReference type="Pfam" id="PF13671">
    <property type="entry name" value="AAA_33"/>
    <property type="match status" value="1"/>
</dbReference>
<dbReference type="RefSeq" id="WP_197012074.1">
    <property type="nucleotide sequence ID" value="NZ_BAABES010000004.1"/>
</dbReference>
<dbReference type="GO" id="GO:0003690">
    <property type="term" value="F:double-stranded DNA binding"/>
    <property type="evidence" value="ECO:0007669"/>
    <property type="project" value="TreeGrafter"/>
</dbReference>
<evidence type="ECO:0000313" key="3">
    <source>
        <dbReference type="Proteomes" id="UP000614047"/>
    </source>
</evidence>
<dbReference type="PANTHER" id="PTHR12083">
    <property type="entry name" value="BIFUNCTIONAL POLYNUCLEOTIDE PHOSPHATASE/KINASE"/>
    <property type="match status" value="1"/>
</dbReference>
<name>A0A931DG59_9ACTN</name>